<dbReference type="GO" id="GO:0071949">
    <property type="term" value="F:FAD binding"/>
    <property type="evidence" value="ECO:0007669"/>
    <property type="project" value="InterPro"/>
</dbReference>
<dbReference type="GO" id="GO:0005737">
    <property type="term" value="C:cytoplasm"/>
    <property type="evidence" value="ECO:0007669"/>
    <property type="project" value="TreeGrafter"/>
</dbReference>
<dbReference type="PANTHER" id="PTHR11530">
    <property type="entry name" value="D-AMINO ACID OXIDASE"/>
    <property type="match status" value="1"/>
</dbReference>
<dbReference type="Gene3D" id="3.30.9.10">
    <property type="entry name" value="D-Amino Acid Oxidase, subunit A, domain 2"/>
    <property type="match status" value="1"/>
</dbReference>
<feature type="chain" id="PRO_5025510177" evidence="7">
    <location>
        <begin position="22"/>
        <end position="388"/>
    </location>
</feature>
<evidence type="ECO:0000313" key="10">
    <source>
        <dbReference type="Proteomes" id="UP000799423"/>
    </source>
</evidence>
<gene>
    <name evidence="9" type="ORF">T440DRAFT_547314</name>
</gene>
<evidence type="ECO:0000256" key="2">
    <source>
        <dbReference type="ARBA" id="ARBA00006730"/>
    </source>
</evidence>
<feature type="binding site" evidence="6">
    <location>
        <position position="262"/>
    </location>
    <ligand>
        <name>D-dopa</name>
        <dbReference type="ChEBI" id="CHEBI:149689"/>
    </ligand>
</feature>
<dbReference type="GO" id="GO:0003884">
    <property type="term" value="F:D-amino-acid oxidase activity"/>
    <property type="evidence" value="ECO:0007669"/>
    <property type="project" value="InterPro"/>
</dbReference>
<reference evidence="9" key="1">
    <citation type="submission" date="2020-01" db="EMBL/GenBank/DDBJ databases">
        <authorList>
            <consortium name="DOE Joint Genome Institute"/>
            <person name="Haridas S."/>
            <person name="Albert R."/>
            <person name="Binder M."/>
            <person name="Bloem J."/>
            <person name="Labutti K."/>
            <person name="Salamov A."/>
            <person name="Andreopoulos B."/>
            <person name="Baker S.E."/>
            <person name="Barry K."/>
            <person name="Bills G."/>
            <person name="Bluhm B.H."/>
            <person name="Cannon C."/>
            <person name="Castanera R."/>
            <person name="Culley D.E."/>
            <person name="Daum C."/>
            <person name="Ezra D."/>
            <person name="Gonzalez J.B."/>
            <person name="Henrissat B."/>
            <person name="Kuo A."/>
            <person name="Liang C."/>
            <person name="Lipzen A."/>
            <person name="Lutzoni F."/>
            <person name="Magnuson J."/>
            <person name="Mondo S."/>
            <person name="Nolan M."/>
            <person name="Ohm R."/>
            <person name="Pangilinan J."/>
            <person name="Park H.-J."/>
            <person name="Ramirez L."/>
            <person name="Alfaro M."/>
            <person name="Sun H."/>
            <person name="Tritt A."/>
            <person name="Yoshinaga Y."/>
            <person name="Zwiers L.-H."/>
            <person name="Turgeon B.G."/>
            <person name="Goodwin S.B."/>
            <person name="Spatafora J.W."/>
            <person name="Crous P.W."/>
            <person name="Grigoriev I.V."/>
        </authorList>
    </citation>
    <scope>NUCLEOTIDE SEQUENCE</scope>
    <source>
        <strain evidence="9">IPT5</strain>
    </source>
</reference>
<dbReference type="GO" id="GO:0019478">
    <property type="term" value="P:D-amino acid catabolic process"/>
    <property type="evidence" value="ECO:0007669"/>
    <property type="project" value="TreeGrafter"/>
</dbReference>
<keyword evidence="5" id="KW-0560">Oxidoreductase</keyword>
<accession>A0A6A7BDG9</accession>
<keyword evidence="7" id="KW-0732">Signal</keyword>
<organism evidence="9 10">
    <name type="scientific">Plenodomus tracheiphilus IPT5</name>
    <dbReference type="NCBI Taxonomy" id="1408161"/>
    <lineage>
        <taxon>Eukaryota</taxon>
        <taxon>Fungi</taxon>
        <taxon>Dikarya</taxon>
        <taxon>Ascomycota</taxon>
        <taxon>Pezizomycotina</taxon>
        <taxon>Dothideomycetes</taxon>
        <taxon>Pleosporomycetidae</taxon>
        <taxon>Pleosporales</taxon>
        <taxon>Pleosporineae</taxon>
        <taxon>Leptosphaeriaceae</taxon>
        <taxon>Plenodomus</taxon>
    </lineage>
</organism>
<evidence type="ECO:0000256" key="5">
    <source>
        <dbReference type="ARBA" id="ARBA00023002"/>
    </source>
</evidence>
<feature type="binding site" evidence="6">
    <location>
        <position position="207"/>
    </location>
    <ligand>
        <name>FAD</name>
        <dbReference type="ChEBI" id="CHEBI:57692"/>
    </ligand>
</feature>
<dbReference type="Gene3D" id="3.40.50.720">
    <property type="entry name" value="NAD(P)-binding Rossmann-like Domain"/>
    <property type="match status" value="1"/>
</dbReference>
<dbReference type="AlphaFoldDB" id="A0A6A7BDG9"/>
<proteinExistence type="inferred from homology"/>
<dbReference type="InterPro" id="IPR006076">
    <property type="entry name" value="FAD-dep_OxRdtase"/>
</dbReference>
<evidence type="ECO:0000256" key="1">
    <source>
        <dbReference type="ARBA" id="ARBA00001974"/>
    </source>
</evidence>
<evidence type="ECO:0000256" key="3">
    <source>
        <dbReference type="ARBA" id="ARBA00022630"/>
    </source>
</evidence>
<feature type="domain" description="FAD dependent oxidoreductase" evidence="8">
    <location>
        <begin position="8"/>
        <end position="369"/>
    </location>
</feature>
<keyword evidence="4 6" id="KW-0274">FAD</keyword>
<keyword evidence="10" id="KW-1185">Reference proteome</keyword>
<dbReference type="SUPFAM" id="SSF51971">
    <property type="entry name" value="Nucleotide-binding domain"/>
    <property type="match status" value="1"/>
</dbReference>
<dbReference type="EMBL" id="MU006295">
    <property type="protein sequence ID" value="KAF2853383.1"/>
    <property type="molecule type" value="Genomic_DNA"/>
</dbReference>
<dbReference type="InterPro" id="IPR023209">
    <property type="entry name" value="DAO"/>
</dbReference>
<evidence type="ECO:0000256" key="7">
    <source>
        <dbReference type="SAM" id="SignalP"/>
    </source>
</evidence>
<comment type="similarity">
    <text evidence="2">Belongs to the DAMOX/DASOX family.</text>
</comment>
<evidence type="ECO:0000256" key="6">
    <source>
        <dbReference type="PIRSR" id="PIRSR000189-1"/>
    </source>
</evidence>
<dbReference type="OrthoDB" id="2015447at2759"/>
<comment type="cofactor">
    <cofactor evidence="1 6">
        <name>FAD</name>
        <dbReference type="ChEBI" id="CHEBI:57692"/>
    </cofactor>
</comment>
<dbReference type="Proteomes" id="UP000799423">
    <property type="component" value="Unassembled WGS sequence"/>
</dbReference>
<evidence type="ECO:0000256" key="4">
    <source>
        <dbReference type="ARBA" id="ARBA00022827"/>
    </source>
</evidence>
<evidence type="ECO:0000313" key="9">
    <source>
        <dbReference type="EMBL" id="KAF2853383.1"/>
    </source>
</evidence>
<feature type="binding site" evidence="6">
    <location>
        <position position="354"/>
    </location>
    <ligand>
        <name>D-dopa</name>
        <dbReference type="ChEBI" id="CHEBI:149689"/>
    </ligand>
</feature>
<keyword evidence="3" id="KW-0285">Flavoprotein</keyword>
<evidence type="ECO:0000259" key="8">
    <source>
        <dbReference type="Pfam" id="PF01266"/>
    </source>
</evidence>
<protein>
    <submittedName>
        <fullName evidence="9">D-amino-acid oxidase-like protein</fullName>
    </submittedName>
</protein>
<feature type="binding site" evidence="6">
    <location>
        <position position="324"/>
    </location>
    <ligand>
        <name>D-dopa</name>
        <dbReference type="ChEBI" id="CHEBI:149689"/>
    </ligand>
</feature>
<name>A0A6A7BDG9_9PLEO</name>
<sequence length="388" mass="42797">MPTQSQSITILGAGVIGLSTALTLSASHPDTPITIVATHFPGDRSINYCSPWAGANWSSMATDNGPLEHYDLLTFHRFTQLLNGETVHGCRVSRPGEGNDAGLGKMGMWAFFDAEKEEAGVLSEGTGKVWYDGLVGGIREMRKEEMPGDAVYGMDIPSTFRINTQVYLQWLQAQALSKGITLIRRTYPSISSLLTDIPATTLLVNCTGIGSLHLSDIKDTALYPTRGQTLLIEEPKVPITRMYEFEQRYLRSQQRIHPTTTYIFPRPLHGGIILGGSRDDNNWSAEWDEQLGRDIIQRCCELCPELGSVGEVERRVVGRNVGLRPSRNGGPRIKFESDTRKWGVPVIHCYGHSGAGFQSSWGTAERVLELVHEQQEQVLTATPASAKL</sequence>
<dbReference type="PIRSF" id="PIRSF000189">
    <property type="entry name" value="D-aa_oxidase"/>
    <property type="match status" value="1"/>
</dbReference>
<feature type="signal peptide" evidence="7">
    <location>
        <begin position="1"/>
        <end position="21"/>
    </location>
</feature>
<dbReference type="Pfam" id="PF01266">
    <property type="entry name" value="DAO"/>
    <property type="match status" value="1"/>
</dbReference>
<dbReference type="SUPFAM" id="SSF54373">
    <property type="entry name" value="FAD-linked reductases, C-terminal domain"/>
    <property type="match status" value="1"/>
</dbReference>
<dbReference type="PANTHER" id="PTHR11530:SF16">
    <property type="entry name" value="D-AMINO ACID OXIDASE (AFU_ORTHOLOGUE AFUA_5G11290)"/>
    <property type="match status" value="1"/>
</dbReference>